<dbReference type="EMBL" id="OV725078">
    <property type="protein sequence ID" value="CAH1393943.1"/>
    <property type="molecule type" value="Genomic_DNA"/>
</dbReference>
<dbReference type="AlphaFoldDB" id="A0A9P0H1K8"/>
<dbReference type="Proteomes" id="UP001152798">
    <property type="component" value="Chromosome 2"/>
</dbReference>
<dbReference type="OrthoDB" id="6782753at2759"/>
<feature type="compositionally biased region" description="Basic residues" evidence="1">
    <location>
        <begin position="584"/>
        <end position="600"/>
    </location>
</feature>
<feature type="region of interest" description="Disordered" evidence="1">
    <location>
        <begin position="562"/>
        <end position="636"/>
    </location>
</feature>
<feature type="region of interest" description="Disordered" evidence="1">
    <location>
        <begin position="267"/>
        <end position="296"/>
    </location>
</feature>
<organism evidence="2 3">
    <name type="scientific">Nezara viridula</name>
    <name type="common">Southern green stink bug</name>
    <name type="synonym">Cimex viridulus</name>
    <dbReference type="NCBI Taxonomy" id="85310"/>
    <lineage>
        <taxon>Eukaryota</taxon>
        <taxon>Metazoa</taxon>
        <taxon>Ecdysozoa</taxon>
        <taxon>Arthropoda</taxon>
        <taxon>Hexapoda</taxon>
        <taxon>Insecta</taxon>
        <taxon>Pterygota</taxon>
        <taxon>Neoptera</taxon>
        <taxon>Paraneoptera</taxon>
        <taxon>Hemiptera</taxon>
        <taxon>Heteroptera</taxon>
        <taxon>Panheteroptera</taxon>
        <taxon>Pentatomomorpha</taxon>
        <taxon>Pentatomoidea</taxon>
        <taxon>Pentatomidae</taxon>
        <taxon>Pentatominae</taxon>
        <taxon>Nezara</taxon>
    </lineage>
</organism>
<protein>
    <submittedName>
        <fullName evidence="2">Uncharacterized protein</fullName>
    </submittedName>
</protein>
<feature type="compositionally biased region" description="Polar residues" evidence="1">
    <location>
        <begin position="570"/>
        <end position="583"/>
    </location>
</feature>
<feature type="compositionally biased region" description="Basic and acidic residues" evidence="1">
    <location>
        <begin position="285"/>
        <end position="296"/>
    </location>
</feature>
<reference evidence="2" key="1">
    <citation type="submission" date="2022-01" db="EMBL/GenBank/DDBJ databases">
        <authorList>
            <person name="King R."/>
        </authorList>
    </citation>
    <scope>NUCLEOTIDE SEQUENCE</scope>
</reference>
<evidence type="ECO:0000313" key="3">
    <source>
        <dbReference type="Proteomes" id="UP001152798"/>
    </source>
</evidence>
<evidence type="ECO:0000313" key="2">
    <source>
        <dbReference type="EMBL" id="CAH1393943.1"/>
    </source>
</evidence>
<accession>A0A9P0H1K8</accession>
<feature type="compositionally biased region" description="Acidic residues" evidence="1">
    <location>
        <begin position="189"/>
        <end position="198"/>
    </location>
</feature>
<name>A0A9P0H1K8_NEZVI</name>
<feature type="compositionally biased region" description="Basic and acidic residues" evidence="1">
    <location>
        <begin position="625"/>
        <end position="636"/>
    </location>
</feature>
<sequence>MDYNVFVPESTTFGYDKAEPTASFCDSVTEYLRNLFAMNKASKIFSKERNSRMDHDGIYTLTSEADTENSTMGNLFDDATIKSYTETIADYLELVTAYEDEYENSDAKMRGSLREVVNELTNRTFSSKLNQAENEDIMNQAVNIMNSPPSNHSEFVFKLAVYGYAFHKLLETYEEQFDSINIEIEDDASTELPEDDSSDPNSSLENVSSDRKARNGNAVRKREKRNGRKKNLLLSDLLHINDPVRMPWIRLIINNLLSERQRLFKNKNLKGKEATKNRRTNTKHNRSESINSEHADDPHVEDGLIFSKNIISKTLSKRYPVNNKNNGLGANRIFSDLLSVRDAVGMPWMRIIVDDIKGDRGNVLGNITNKQMRNMLLREHIMYEGIPLDSRPSIPKVPYSKRTLFAVNTVNEILAEHMSMGITLEEICHWIYVGARTVSMELVVSSYSNMSVNNEMHYLKKNMNETNSSKNWSKKKCMKLATDVSIKDVISNVSRNRSVWSLLGRRWFLNPQNFTKKPKIQSLAISSTEIYDGMSDQDNIKKLNVTSNFRSFKKYNHTKPLKNTKKLPVSNRSPLSTATAIKNNTRRRPTKRGGFRKPNHTKVPTMTKNLPIKSTRPYSTSVTVTKEESRKPYKGG</sequence>
<gene>
    <name evidence="2" type="ORF">NEZAVI_LOCUS4545</name>
</gene>
<keyword evidence="3" id="KW-1185">Reference proteome</keyword>
<feature type="region of interest" description="Disordered" evidence="1">
    <location>
        <begin position="189"/>
        <end position="226"/>
    </location>
</feature>
<evidence type="ECO:0000256" key="1">
    <source>
        <dbReference type="SAM" id="MobiDB-lite"/>
    </source>
</evidence>
<proteinExistence type="predicted"/>